<evidence type="ECO:0000313" key="2">
    <source>
        <dbReference type="EMBL" id="KAF2726713.1"/>
    </source>
</evidence>
<organism evidence="2 3">
    <name type="scientific">Polyplosphaeria fusca</name>
    <dbReference type="NCBI Taxonomy" id="682080"/>
    <lineage>
        <taxon>Eukaryota</taxon>
        <taxon>Fungi</taxon>
        <taxon>Dikarya</taxon>
        <taxon>Ascomycota</taxon>
        <taxon>Pezizomycotina</taxon>
        <taxon>Dothideomycetes</taxon>
        <taxon>Pleosporomycetidae</taxon>
        <taxon>Pleosporales</taxon>
        <taxon>Tetraplosphaeriaceae</taxon>
        <taxon>Polyplosphaeria</taxon>
    </lineage>
</organism>
<comment type="caution">
    <text evidence="2">The sequence shown here is derived from an EMBL/GenBank/DDBJ whole genome shotgun (WGS) entry which is preliminary data.</text>
</comment>
<proteinExistence type="predicted"/>
<reference evidence="2" key="1">
    <citation type="journal article" date="2020" name="Stud. Mycol.">
        <title>101 Dothideomycetes genomes: a test case for predicting lifestyles and emergence of pathogens.</title>
        <authorList>
            <person name="Haridas S."/>
            <person name="Albert R."/>
            <person name="Binder M."/>
            <person name="Bloem J."/>
            <person name="Labutti K."/>
            <person name="Salamov A."/>
            <person name="Andreopoulos B."/>
            <person name="Baker S."/>
            <person name="Barry K."/>
            <person name="Bills G."/>
            <person name="Bluhm B."/>
            <person name="Cannon C."/>
            <person name="Castanera R."/>
            <person name="Culley D."/>
            <person name="Daum C."/>
            <person name="Ezra D."/>
            <person name="Gonzalez J."/>
            <person name="Henrissat B."/>
            <person name="Kuo A."/>
            <person name="Liang C."/>
            <person name="Lipzen A."/>
            <person name="Lutzoni F."/>
            <person name="Magnuson J."/>
            <person name="Mondo S."/>
            <person name="Nolan M."/>
            <person name="Ohm R."/>
            <person name="Pangilinan J."/>
            <person name="Park H.-J."/>
            <person name="Ramirez L."/>
            <person name="Alfaro M."/>
            <person name="Sun H."/>
            <person name="Tritt A."/>
            <person name="Yoshinaga Y."/>
            <person name="Zwiers L.-H."/>
            <person name="Turgeon B."/>
            <person name="Goodwin S."/>
            <person name="Spatafora J."/>
            <person name="Crous P."/>
            <person name="Grigoriev I."/>
        </authorList>
    </citation>
    <scope>NUCLEOTIDE SEQUENCE</scope>
    <source>
        <strain evidence="2">CBS 125425</strain>
    </source>
</reference>
<name>A0A9P4QJL5_9PLEO</name>
<feature type="region of interest" description="Disordered" evidence="1">
    <location>
        <begin position="1"/>
        <end position="24"/>
    </location>
</feature>
<feature type="compositionally biased region" description="Low complexity" evidence="1">
    <location>
        <begin position="1"/>
        <end position="12"/>
    </location>
</feature>
<dbReference type="AlphaFoldDB" id="A0A9P4QJL5"/>
<gene>
    <name evidence="2" type="ORF">EJ04DRAFT_530041</name>
</gene>
<dbReference type="Proteomes" id="UP000799444">
    <property type="component" value="Unassembled WGS sequence"/>
</dbReference>
<dbReference type="EMBL" id="ML996404">
    <property type="protein sequence ID" value="KAF2726713.1"/>
    <property type="molecule type" value="Genomic_DNA"/>
</dbReference>
<keyword evidence="3" id="KW-1185">Reference proteome</keyword>
<evidence type="ECO:0000313" key="3">
    <source>
        <dbReference type="Proteomes" id="UP000799444"/>
    </source>
</evidence>
<accession>A0A9P4QJL5</accession>
<evidence type="ECO:0000256" key="1">
    <source>
        <dbReference type="SAM" id="MobiDB-lite"/>
    </source>
</evidence>
<sequence length="167" mass="17998">MSNVPNPNPNQNSRAAGAPTPATPLEDKLADLKQEILDLAQSIYAPSYGPRATYTITTFRLPTPTTHFGAHHTTHRHAAKLLVHLSQPTWTTSPMPNVLVPPGTYGAHAGRASWKPEMLIFGGTCASEEEAVERLWEVVMGEKQRVDGEFDDRGDVGGRGVNGVCSG</sequence>
<protein>
    <submittedName>
        <fullName evidence="2">Uncharacterized protein</fullName>
    </submittedName>
</protein>